<keyword evidence="3" id="KW-0804">Transcription</keyword>
<evidence type="ECO:0000256" key="2">
    <source>
        <dbReference type="ARBA" id="ARBA00023125"/>
    </source>
</evidence>
<evidence type="ECO:0000313" key="7">
    <source>
        <dbReference type="EMBL" id="TFZ83978.1"/>
    </source>
</evidence>
<dbReference type="GO" id="GO:0046872">
    <property type="term" value="F:metal ion binding"/>
    <property type="evidence" value="ECO:0007669"/>
    <property type="project" value="InterPro"/>
</dbReference>
<dbReference type="InterPro" id="IPR000551">
    <property type="entry name" value="MerR-type_HTH_dom"/>
</dbReference>
<dbReference type="EMBL" id="SRIO01000001">
    <property type="protein sequence ID" value="TFZ83978.1"/>
    <property type="molecule type" value="Genomic_DNA"/>
</dbReference>
<comment type="caution">
    <text evidence="7">The sequence shown here is derived from an EMBL/GenBank/DDBJ whole genome shotgun (WGS) entry which is preliminary data.</text>
</comment>
<dbReference type="InterPro" id="IPR003759">
    <property type="entry name" value="Cbl-bd_cap"/>
</dbReference>
<dbReference type="CDD" id="cd01104">
    <property type="entry name" value="HTH_MlrA-CarA"/>
    <property type="match status" value="1"/>
</dbReference>
<dbReference type="Pfam" id="PF13411">
    <property type="entry name" value="MerR_1"/>
    <property type="match status" value="1"/>
</dbReference>
<evidence type="ECO:0000256" key="3">
    <source>
        <dbReference type="ARBA" id="ARBA00023163"/>
    </source>
</evidence>
<gene>
    <name evidence="7" type="ORF">E4680_00045</name>
</gene>
<dbReference type="SUPFAM" id="SSF52242">
    <property type="entry name" value="Cobalamin (vitamin B12)-binding domain"/>
    <property type="match status" value="1"/>
</dbReference>
<dbReference type="PROSITE" id="PS51332">
    <property type="entry name" value="B12_BINDING"/>
    <property type="match status" value="1"/>
</dbReference>
<protein>
    <submittedName>
        <fullName evidence="7">MerR family transcriptional regulator</fullName>
    </submittedName>
</protein>
<evidence type="ECO:0000256" key="4">
    <source>
        <dbReference type="SAM" id="MobiDB-lite"/>
    </source>
</evidence>
<evidence type="ECO:0000256" key="1">
    <source>
        <dbReference type="ARBA" id="ARBA00023015"/>
    </source>
</evidence>
<feature type="domain" description="B12-binding" evidence="6">
    <location>
        <begin position="200"/>
        <end position="324"/>
    </location>
</feature>
<evidence type="ECO:0000313" key="8">
    <source>
        <dbReference type="Proteomes" id="UP000297890"/>
    </source>
</evidence>
<dbReference type="PROSITE" id="PS50937">
    <property type="entry name" value="HTH_MERR_2"/>
    <property type="match status" value="1"/>
</dbReference>
<keyword evidence="8" id="KW-1185">Reference proteome</keyword>
<dbReference type="Gene3D" id="3.40.50.280">
    <property type="entry name" value="Cobalamin-binding domain"/>
    <property type="match status" value="1"/>
</dbReference>
<sequence>MFEHNQRTQEGSRLKQDAASSDDRELFPIRTVSSLTGVNAVTLRAWERRYGLISPRRTPKGHRLYSRADVQRIQQVLDFLDRGISIGQARAALEAQQRGETSVTVAAPQESRGLWAGYIARMVLAIGSFDEKNLNAVYSEALSLYPVELVTSQLIVPLLEEVGRRWQNQEGSVAEEHFFSVFMRNKLGARFHHMALETTGPKLLCACVPTENHELALLLFCLAALTRNYRIVLLGANMPFADLPTAVRRSGSDAIVLAGSVGAYWPTFEEELAGLIQRAKVPVLVGGHLSTLHRDAVTRAGAIVLGSEMSQAFRRLGQALMPPE</sequence>
<dbReference type="Proteomes" id="UP000297890">
    <property type="component" value="Unassembled WGS sequence"/>
</dbReference>
<reference evidence="7 8" key="1">
    <citation type="journal article" date="2019" name="ISME J.">
        <title>Candidatus Macondimonas diazotrophica, a novel gammaproteobacterial genus dominating crude-oil-contaminated coastal sediments.</title>
        <authorList>
            <person name="Karthikeyan S."/>
            <person name="Konstantinidis K."/>
        </authorList>
    </citation>
    <scope>NUCLEOTIDE SEQUENCE [LARGE SCALE GENOMIC DNA]</scope>
    <source>
        <strain evidence="7 8">KTK01</strain>
    </source>
</reference>
<proteinExistence type="predicted"/>
<dbReference type="GO" id="GO:0003677">
    <property type="term" value="F:DNA binding"/>
    <property type="evidence" value="ECO:0007669"/>
    <property type="project" value="UniProtKB-KW"/>
</dbReference>
<dbReference type="SUPFAM" id="SSF46955">
    <property type="entry name" value="Putative DNA-binding domain"/>
    <property type="match status" value="1"/>
</dbReference>
<dbReference type="GO" id="GO:0031419">
    <property type="term" value="F:cobalamin binding"/>
    <property type="evidence" value="ECO:0007669"/>
    <property type="project" value="InterPro"/>
</dbReference>
<dbReference type="InterPro" id="IPR009061">
    <property type="entry name" value="DNA-bd_dom_put_sf"/>
</dbReference>
<evidence type="ECO:0000259" key="6">
    <source>
        <dbReference type="PROSITE" id="PS51332"/>
    </source>
</evidence>
<dbReference type="Pfam" id="PF02607">
    <property type="entry name" value="B12-binding_2"/>
    <property type="match status" value="1"/>
</dbReference>
<dbReference type="SMART" id="SM00422">
    <property type="entry name" value="HTH_MERR"/>
    <property type="match status" value="1"/>
</dbReference>
<dbReference type="InterPro" id="IPR006158">
    <property type="entry name" value="Cobalamin-bd"/>
</dbReference>
<dbReference type="OrthoDB" id="9800334at2"/>
<dbReference type="PANTHER" id="PTHR30204">
    <property type="entry name" value="REDOX-CYCLING DRUG-SENSING TRANSCRIPTIONAL ACTIVATOR SOXR"/>
    <property type="match status" value="1"/>
</dbReference>
<dbReference type="GO" id="GO:0003700">
    <property type="term" value="F:DNA-binding transcription factor activity"/>
    <property type="evidence" value="ECO:0007669"/>
    <property type="project" value="InterPro"/>
</dbReference>
<feature type="domain" description="HTH merR-type" evidence="5">
    <location>
        <begin position="26"/>
        <end position="95"/>
    </location>
</feature>
<name>A0A4Z0FBT3_9GAMM</name>
<dbReference type="InterPro" id="IPR036724">
    <property type="entry name" value="Cobalamin-bd_sf"/>
</dbReference>
<keyword evidence="1" id="KW-0805">Transcription regulation</keyword>
<dbReference type="Gene3D" id="1.10.1240.10">
    <property type="entry name" value="Methionine synthase domain"/>
    <property type="match status" value="1"/>
</dbReference>
<dbReference type="InterPro" id="IPR047057">
    <property type="entry name" value="MerR_fam"/>
</dbReference>
<keyword evidence="2" id="KW-0238">DNA-binding</keyword>
<dbReference type="InterPro" id="IPR036594">
    <property type="entry name" value="Meth_synthase_dom"/>
</dbReference>
<organism evidence="7 8">
    <name type="scientific">Candidatus Macondimonas diazotrophica</name>
    <dbReference type="NCBI Taxonomy" id="2305248"/>
    <lineage>
        <taxon>Bacteria</taxon>
        <taxon>Pseudomonadati</taxon>
        <taxon>Pseudomonadota</taxon>
        <taxon>Gammaproteobacteria</taxon>
        <taxon>Chromatiales</taxon>
        <taxon>Ectothiorhodospiraceae</taxon>
        <taxon>Candidatus Macondimonas</taxon>
    </lineage>
</organism>
<accession>A0A4Z0FBT3</accession>
<dbReference type="Gene3D" id="1.10.1660.10">
    <property type="match status" value="1"/>
</dbReference>
<feature type="region of interest" description="Disordered" evidence="4">
    <location>
        <begin position="1"/>
        <end position="20"/>
    </location>
</feature>
<dbReference type="AlphaFoldDB" id="A0A4Z0FBT3"/>
<dbReference type="PANTHER" id="PTHR30204:SF67">
    <property type="entry name" value="HTH-TYPE TRANSCRIPTIONAL REGULATOR MLRA-RELATED"/>
    <property type="match status" value="1"/>
</dbReference>
<evidence type="ECO:0000259" key="5">
    <source>
        <dbReference type="PROSITE" id="PS50937"/>
    </source>
</evidence>